<reference evidence="3 4" key="1">
    <citation type="journal article" date="2016" name="Nat. Commun.">
        <title>Thousands of microbial genomes shed light on interconnected biogeochemical processes in an aquifer system.</title>
        <authorList>
            <person name="Anantharaman K."/>
            <person name="Brown C.T."/>
            <person name="Hug L.A."/>
            <person name="Sharon I."/>
            <person name="Castelle C.J."/>
            <person name="Probst A.J."/>
            <person name="Thomas B.C."/>
            <person name="Singh A."/>
            <person name="Wilkins M.J."/>
            <person name="Karaoz U."/>
            <person name="Brodie E.L."/>
            <person name="Williams K.H."/>
            <person name="Hubbard S.S."/>
            <person name="Banfield J.F."/>
        </authorList>
    </citation>
    <scope>NUCLEOTIDE SEQUENCE [LARGE SCALE GENOMIC DNA]</scope>
</reference>
<dbReference type="Gene3D" id="1.25.40.10">
    <property type="entry name" value="Tetratricopeptide repeat domain"/>
    <property type="match status" value="1"/>
</dbReference>
<dbReference type="SUPFAM" id="SSF48452">
    <property type="entry name" value="TPR-like"/>
    <property type="match status" value="1"/>
</dbReference>
<keyword evidence="2" id="KW-1133">Transmembrane helix</keyword>
<feature type="repeat" description="TPR" evidence="1">
    <location>
        <begin position="44"/>
        <end position="77"/>
    </location>
</feature>
<dbReference type="InterPro" id="IPR019734">
    <property type="entry name" value="TPR_rpt"/>
</dbReference>
<evidence type="ECO:0000313" key="3">
    <source>
        <dbReference type="EMBL" id="OGC42923.1"/>
    </source>
</evidence>
<dbReference type="AlphaFoldDB" id="A0A1F4UFA6"/>
<gene>
    <name evidence="3" type="ORF">A2Y85_03135</name>
</gene>
<dbReference type="Proteomes" id="UP000177025">
    <property type="component" value="Unassembled WGS sequence"/>
</dbReference>
<feature type="transmembrane region" description="Helical" evidence="2">
    <location>
        <begin position="144"/>
        <end position="163"/>
    </location>
</feature>
<evidence type="ECO:0008006" key="5">
    <source>
        <dbReference type="Google" id="ProtNLM"/>
    </source>
</evidence>
<organism evidence="3 4">
    <name type="scientific">candidate division WOR-3 bacterium RBG_13_43_14</name>
    <dbReference type="NCBI Taxonomy" id="1802590"/>
    <lineage>
        <taxon>Bacteria</taxon>
        <taxon>Bacteria division WOR-3</taxon>
    </lineage>
</organism>
<comment type="caution">
    <text evidence="3">The sequence shown here is derived from an EMBL/GenBank/DDBJ whole genome shotgun (WGS) entry which is preliminary data.</text>
</comment>
<keyword evidence="1" id="KW-0802">TPR repeat</keyword>
<dbReference type="InterPro" id="IPR011990">
    <property type="entry name" value="TPR-like_helical_dom_sf"/>
</dbReference>
<name>A0A1F4UFA6_UNCW3</name>
<feature type="transmembrane region" description="Helical" evidence="2">
    <location>
        <begin position="115"/>
        <end position="138"/>
    </location>
</feature>
<keyword evidence="2" id="KW-0812">Transmembrane</keyword>
<evidence type="ECO:0000256" key="1">
    <source>
        <dbReference type="PROSITE-ProRule" id="PRU00339"/>
    </source>
</evidence>
<dbReference type="EMBL" id="MEUM01000045">
    <property type="protein sequence ID" value="OGC42923.1"/>
    <property type="molecule type" value="Genomic_DNA"/>
</dbReference>
<keyword evidence="2" id="KW-0472">Membrane</keyword>
<accession>A0A1F4UFA6</accession>
<dbReference type="Gene3D" id="2.30.30.40">
    <property type="entry name" value="SH3 Domains"/>
    <property type="match status" value="1"/>
</dbReference>
<protein>
    <recommendedName>
        <fullName evidence="5">SH3b domain-containing protein</fullName>
    </recommendedName>
</protein>
<dbReference type="PROSITE" id="PS50005">
    <property type="entry name" value="TPR"/>
    <property type="match status" value="1"/>
</dbReference>
<evidence type="ECO:0000313" key="4">
    <source>
        <dbReference type="Proteomes" id="UP000177025"/>
    </source>
</evidence>
<dbReference type="SMART" id="SM00028">
    <property type="entry name" value="TPR"/>
    <property type="match status" value="1"/>
</dbReference>
<sequence>MILVFFSIIASSNLYNHANAEYESGNYYQAIDLYEKAGQETKNANIYYNLGNAYFKTRQTGMAIKNYRLAYFLAPRDPDVKHNLLYARTFRVDKINVSVNPIAIMIDRIFRSISLYQAQVLSAVIIILIAIFIAGYVVFRRRSFLYITFGLALLALFCFMTWASWSSEKNRQPAVVIVPEASTLSGPAEDYREIVKVHDGMEANIRDERNGYYLIQLPGGIGGWIRKDAVIRIF</sequence>
<evidence type="ECO:0000256" key="2">
    <source>
        <dbReference type="SAM" id="Phobius"/>
    </source>
</evidence>
<proteinExistence type="predicted"/>